<accession>A0A5J9TRZ1</accession>
<protein>
    <submittedName>
        <fullName evidence="1">Uncharacterized protein</fullName>
    </submittedName>
</protein>
<dbReference type="Proteomes" id="UP000324897">
    <property type="component" value="Unassembled WGS sequence"/>
</dbReference>
<organism evidence="1 2">
    <name type="scientific">Eragrostis curvula</name>
    <name type="common">weeping love grass</name>
    <dbReference type="NCBI Taxonomy" id="38414"/>
    <lineage>
        <taxon>Eukaryota</taxon>
        <taxon>Viridiplantae</taxon>
        <taxon>Streptophyta</taxon>
        <taxon>Embryophyta</taxon>
        <taxon>Tracheophyta</taxon>
        <taxon>Spermatophyta</taxon>
        <taxon>Magnoliopsida</taxon>
        <taxon>Liliopsida</taxon>
        <taxon>Poales</taxon>
        <taxon>Poaceae</taxon>
        <taxon>PACMAD clade</taxon>
        <taxon>Chloridoideae</taxon>
        <taxon>Eragrostideae</taxon>
        <taxon>Eragrostidinae</taxon>
        <taxon>Eragrostis</taxon>
    </lineage>
</organism>
<dbReference type="Gramene" id="TVU14035">
    <property type="protein sequence ID" value="TVU14035"/>
    <property type="gene ID" value="EJB05_37478"/>
</dbReference>
<reference evidence="1 2" key="1">
    <citation type="journal article" date="2019" name="Sci. Rep.">
        <title>A high-quality genome of Eragrostis curvula grass provides insights into Poaceae evolution and supports new strategies to enhance forage quality.</title>
        <authorList>
            <person name="Carballo J."/>
            <person name="Santos B.A.C.M."/>
            <person name="Zappacosta D."/>
            <person name="Garbus I."/>
            <person name="Selva J.P."/>
            <person name="Gallo C.A."/>
            <person name="Diaz A."/>
            <person name="Albertini E."/>
            <person name="Caccamo M."/>
            <person name="Echenique V."/>
        </authorList>
    </citation>
    <scope>NUCLEOTIDE SEQUENCE [LARGE SCALE GENOMIC DNA]</scope>
    <source>
        <strain evidence="2">cv. Victoria</strain>
        <tissue evidence="1">Leaf</tissue>
    </source>
</reference>
<name>A0A5J9TRZ1_9POAL</name>
<feature type="non-terminal residue" evidence="1">
    <location>
        <position position="1"/>
    </location>
</feature>
<sequence>ERVRLRQEGNQILNHGSASTDELGKAAERWSAKRIAPRRFSKLEAWTQDQQSDMFQLTKVTKRQRIASNQLCDITPWGKLKKYLTAIKFIAIMKGSYTRPLLEPWRKFKFCLNVVKFVVRMKAGVRGHQGQKHYSTTHGSAATDELAPSKGIGLEVFCEPEAWSRDVETDGYEVTKVARRERLLKNVQSSTFNKPMCLCFDATSNCRDLRFLKYDFLYKI</sequence>
<keyword evidence="2" id="KW-1185">Reference proteome</keyword>
<dbReference type="AlphaFoldDB" id="A0A5J9TRZ1"/>
<evidence type="ECO:0000313" key="1">
    <source>
        <dbReference type="EMBL" id="TVU14035.1"/>
    </source>
</evidence>
<proteinExistence type="predicted"/>
<dbReference type="EMBL" id="RWGY01000031">
    <property type="protein sequence ID" value="TVU14035.1"/>
    <property type="molecule type" value="Genomic_DNA"/>
</dbReference>
<comment type="caution">
    <text evidence="1">The sequence shown here is derived from an EMBL/GenBank/DDBJ whole genome shotgun (WGS) entry which is preliminary data.</text>
</comment>
<evidence type="ECO:0000313" key="2">
    <source>
        <dbReference type="Proteomes" id="UP000324897"/>
    </source>
</evidence>
<gene>
    <name evidence="1" type="ORF">EJB05_37478</name>
</gene>